<dbReference type="Gramene" id="CDP03684">
    <property type="protein sequence ID" value="CDP03684"/>
    <property type="gene ID" value="GSCOC_T00016132001"/>
</dbReference>
<dbReference type="Pfam" id="PF04720">
    <property type="entry name" value="PDDEXK_6"/>
    <property type="match status" value="1"/>
</dbReference>
<evidence type="ECO:0000313" key="3">
    <source>
        <dbReference type="Proteomes" id="UP000295252"/>
    </source>
</evidence>
<protein>
    <recommendedName>
        <fullName evidence="4">DUF506 domain-containing protein</fullName>
    </recommendedName>
</protein>
<dbReference type="Proteomes" id="UP000295252">
    <property type="component" value="Chromosome I"/>
</dbReference>
<reference evidence="3" key="1">
    <citation type="journal article" date="2014" name="Science">
        <title>The coffee genome provides insight into the convergent evolution of caffeine biosynthesis.</title>
        <authorList>
            <person name="Denoeud F."/>
            <person name="Carretero-Paulet L."/>
            <person name="Dereeper A."/>
            <person name="Droc G."/>
            <person name="Guyot R."/>
            <person name="Pietrella M."/>
            <person name="Zheng C."/>
            <person name="Alberti A."/>
            <person name="Anthony F."/>
            <person name="Aprea G."/>
            <person name="Aury J.M."/>
            <person name="Bento P."/>
            <person name="Bernard M."/>
            <person name="Bocs S."/>
            <person name="Campa C."/>
            <person name="Cenci A."/>
            <person name="Combes M.C."/>
            <person name="Crouzillat D."/>
            <person name="Da Silva C."/>
            <person name="Daddiego L."/>
            <person name="De Bellis F."/>
            <person name="Dussert S."/>
            <person name="Garsmeur O."/>
            <person name="Gayraud T."/>
            <person name="Guignon V."/>
            <person name="Jahn K."/>
            <person name="Jamilloux V."/>
            <person name="Joet T."/>
            <person name="Labadie K."/>
            <person name="Lan T."/>
            <person name="Leclercq J."/>
            <person name="Lepelley M."/>
            <person name="Leroy T."/>
            <person name="Li L.T."/>
            <person name="Librado P."/>
            <person name="Lopez L."/>
            <person name="Munoz A."/>
            <person name="Noel B."/>
            <person name="Pallavicini A."/>
            <person name="Perrotta G."/>
            <person name="Poncet V."/>
            <person name="Pot D."/>
            <person name="Priyono X."/>
            <person name="Rigoreau M."/>
            <person name="Rouard M."/>
            <person name="Rozas J."/>
            <person name="Tranchant-Dubreuil C."/>
            <person name="VanBuren R."/>
            <person name="Zhang Q."/>
            <person name="Andrade A.C."/>
            <person name="Argout X."/>
            <person name="Bertrand B."/>
            <person name="de Kochko A."/>
            <person name="Graziosi G."/>
            <person name="Henry R.J."/>
            <person name="Jayarama X."/>
            <person name="Ming R."/>
            <person name="Nagai C."/>
            <person name="Rounsley S."/>
            <person name="Sankoff D."/>
            <person name="Giuliano G."/>
            <person name="Albert V.A."/>
            <person name="Wincker P."/>
            <person name="Lashermes P."/>
        </authorList>
    </citation>
    <scope>NUCLEOTIDE SEQUENCE [LARGE SCALE GENOMIC DNA]</scope>
    <source>
        <strain evidence="3">cv. DH200-94</strain>
    </source>
</reference>
<proteinExistence type="predicted"/>
<dbReference type="AlphaFoldDB" id="A0A068U6C0"/>
<evidence type="ECO:0000256" key="1">
    <source>
        <dbReference type="SAM" id="MobiDB-lite"/>
    </source>
</evidence>
<organism evidence="2 3">
    <name type="scientific">Coffea canephora</name>
    <name type="common">Robusta coffee</name>
    <dbReference type="NCBI Taxonomy" id="49390"/>
    <lineage>
        <taxon>Eukaryota</taxon>
        <taxon>Viridiplantae</taxon>
        <taxon>Streptophyta</taxon>
        <taxon>Embryophyta</taxon>
        <taxon>Tracheophyta</taxon>
        <taxon>Spermatophyta</taxon>
        <taxon>Magnoliopsida</taxon>
        <taxon>eudicotyledons</taxon>
        <taxon>Gunneridae</taxon>
        <taxon>Pentapetalae</taxon>
        <taxon>asterids</taxon>
        <taxon>lamiids</taxon>
        <taxon>Gentianales</taxon>
        <taxon>Rubiaceae</taxon>
        <taxon>Ixoroideae</taxon>
        <taxon>Gardenieae complex</taxon>
        <taxon>Bertiereae - Coffeeae clade</taxon>
        <taxon>Coffeeae</taxon>
        <taxon>Coffea</taxon>
    </lineage>
</organism>
<feature type="region of interest" description="Disordered" evidence="1">
    <location>
        <begin position="1"/>
        <end position="20"/>
    </location>
</feature>
<accession>A0A068U6C0</accession>
<dbReference type="InParanoid" id="A0A068U6C0"/>
<dbReference type="PhylomeDB" id="A0A068U6C0"/>
<gene>
    <name evidence="2" type="ORF">GSCOC_T00016132001</name>
</gene>
<dbReference type="EMBL" id="HG739095">
    <property type="protein sequence ID" value="CDP03684.1"/>
    <property type="molecule type" value="Genomic_DNA"/>
</dbReference>
<name>A0A068U6C0_COFCA</name>
<dbReference type="OMA" id="VVKEWKP"/>
<dbReference type="InterPro" id="IPR006502">
    <property type="entry name" value="PDDEXK-like"/>
</dbReference>
<dbReference type="NCBIfam" id="TIGR01615">
    <property type="entry name" value="A_thal_3542"/>
    <property type="match status" value="1"/>
</dbReference>
<dbReference type="PANTHER" id="PTHR31579:SF14">
    <property type="entry name" value="RNA POLYMERASE SUBUNIT BETA-BETA PROTEIN, PUTATIVE (DUF506)-RELATED"/>
    <property type="match status" value="1"/>
</dbReference>
<evidence type="ECO:0008006" key="4">
    <source>
        <dbReference type="Google" id="ProtNLM"/>
    </source>
</evidence>
<sequence length="388" mass="43348">MKIQPIDFTSPEGSSAPRYEPVKPVIKSRFKRLFERQFSSVLKISAPEKSTGTIASGGESHFGKEICDDFELSSVCLDKMVENFIYESGDNKQRCGRQRCKCLRGNGTDSSDDEADSVNCFGESNHTSCPDACDSLKSLVPCACVSERNLLADIAKIVEKNKIGKRKDHFCRKIVTDDLLTLGYDASICESRWEKSSSFPAGEYEYVDVSFEGDRLIIDIDFRSEFEIARSTKAYKLILQVLPIIFVGKADRLQRIVSIVSEAAKQSLKKKGMPCPPWRKAEYVMAKWLSPYTRATPKLTPMPSAMDSHERDVKVEREDPLNLKEGSGREFELTIGEKISRVETNDCAGENEEKSLMVAKQWKPPETKPKSSQIGVKILAGLASVIEG</sequence>
<dbReference type="PANTHER" id="PTHR31579">
    <property type="entry name" value="OS03G0796600 PROTEIN"/>
    <property type="match status" value="1"/>
</dbReference>
<dbReference type="OrthoDB" id="691424at2759"/>
<dbReference type="STRING" id="49390.A0A068U6C0"/>
<keyword evidence="3" id="KW-1185">Reference proteome</keyword>
<evidence type="ECO:0000313" key="2">
    <source>
        <dbReference type="EMBL" id="CDP03684.1"/>
    </source>
</evidence>